<dbReference type="PANTHER" id="PTHR22916:SF67">
    <property type="entry name" value="COLANIC ACID BIOSYNTHESIS GLYCOSYL TRANSFERASE WCAE-RELATED"/>
    <property type="match status" value="1"/>
</dbReference>
<organism evidence="2 3">
    <name type="scientific">Ginsengibacter hankyongi</name>
    <dbReference type="NCBI Taxonomy" id="2607284"/>
    <lineage>
        <taxon>Bacteria</taxon>
        <taxon>Pseudomonadati</taxon>
        <taxon>Bacteroidota</taxon>
        <taxon>Chitinophagia</taxon>
        <taxon>Chitinophagales</taxon>
        <taxon>Chitinophagaceae</taxon>
        <taxon>Ginsengibacter</taxon>
    </lineage>
</organism>
<dbReference type="SUPFAM" id="SSF53448">
    <property type="entry name" value="Nucleotide-diphospho-sugar transferases"/>
    <property type="match status" value="1"/>
</dbReference>
<sequence>MPKLSIITVNLNNKAGLQKTMESVFEQTFKDYEYIIIDGGSEDGSKELIETHSDKLSYWISENDNGIYNAMNKGIVRAQGDLIIFLNSGDYYVSNNLLLYASKRIDPGKADVFFCRFIFDNPVSNIIVVSDDSGNTYDWDLQNSNFPHPGTFYKRSVFLTIGVFDENYKILGDFDWNAKALINHRVAFQYVNLITAFFRADGVSNAAHHMNTFEHEKNKILSTYFRPAWLFKYINNHKDKIYGALLEKALGKMYKKKLNRVY</sequence>
<dbReference type="AlphaFoldDB" id="A0A5J5IDA9"/>
<feature type="domain" description="Glycosyltransferase 2-like" evidence="1">
    <location>
        <begin position="5"/>
        <end position="132"/>
    </location>
</feature>
<dbReference type="Gene3D" id="3.90.550.10">
    <property type="entry name" value="Spore Coat Polysaccharide Biosynthesis Protein SpsA, Chain A"/>
    <property type="match status" value="1"/>
</dbReference>
<dbReference type="GO" id="GO:0016758">
    <property type="term" value="F:hexosyltransferase activity"/>
    <property type="evidence" value="ECO:0007669"/>
    <property type="project" value="UniProtKB-ARBA"/>
</dbReference>
<evidence type="ECO:0000259" key="1">
    <source>
        <dbReference type="Pfam" id="PF00535"/>
    </source>
</evidence>
<name>A0A5J5IDA9_9BACT</name>
<comment type="caution">
    <text evidence="2">The sequence shown here is derived from an EMBL/GenBank/DDBJ whole genome shotgun (WGS) entry which is preliminary data.</text>
</comment>
<dbReference type="Pfam" id="PF00535">
    <property type="entry name" value="Glycos_transf_2"/>
    <property type="match status" value="1"/>
</dbReference>
<evidence type="ECO:0000313" key="2">
    <source>
        <dbReference type="EMBL" id="KAA9036413.1"/>
    </source>
</evidence>
<dbReference type="Proteomes" id="UP000326903">
    <property type="component" value="Unassembled WGS sequence"/>
</dbReference>
<keyword evidence="2" id="KW-0808">Transferase</keyword>
<dbReference type="InterPro" id="IPR029044">
    <property type="entry name" value="Nucleotide-diphossugar_trans"/>
</dbReference>
<dbReference type="CDD" id="cd06433">
    <property type="entry name" value="GT_2_WfgS_like"/>
    <property type="match status" value="1"/>
</dbReference>
<gene>
    <name evidence="2" type="ORF">FW778_19345</name>
</gene>
<evidence type="ECO:0000313" key="3">
    <source>
        <dbReference type="Proteomes" id="UP000326903"/>
    </source>
</evidence>
<keyword evidence="3" id="KW-1185">Reference proteome</keyword>
<reference evidence="2 3" key="1">
    <citation type="submission" date="2019-09" db="EMBL/GenBank/DDBJ databases">
        <title>Draft genome sequence of Ginsengibacter sp. BR5-29.</title>
        <authorList>
            <person name="Im W.-T."/>
        </authorList>
    </citation>
    <scope>NUCLEOTIDE SEQUENCE [LARGE SCALE GENOMIC DNA]</scope>
    <source>
        <strain evidence="2 3">BR5-29</strain>
    </source>
</reference>
<protein>
    <submittedName>
        <fullName evidence="2">Glycosyltransferase</fullName>
    </submittedName>
</protein>
<dbReference type="PANTHER" id="PTHR22916">
    <property type="entry name" value="GLYCOSYLTRANSFERASE"/>
    <property type="match status" value="1"/>
</dbReference>
<dbReference type="EMBL" id="VYQF01000008">
    <property type="protein sequence ID" value="KAA9036413.1"/>
    <property type="molecule type" value="Genomic_DNA"/>
</dbReference>
<dbReference type="InterPro" id="IPR001173">
    <property type="entry name" value="Glyco_trans_2-like"/>
</dbReference>
<proteinExistence type="predicted"/>
<accession>A0A5J5IDA9</accession>